<feature type="region of interest" description="Disordered" evidence="3">
    <location>
        <begin position="238"/>
        <end position="325"/>
    </location>
</feature>
<dbReference type="AlphaFoldDB" id="A0A6P8AQN5"/>
<feature type="compositionally biased region" description="Low complexity" evidence="3">
    <location>
        <begin position="163"/>
        <end position="180"/>
    </location>
</feature>
<reference evidence="7" key="2">
    <citation type="submission" date="2019-10" db="EMBL/GenBank/DDBJ databases">
        <authorList>
            <consortium name="NCBI Genome Project"/>
        </authorList>
    </citation>
    <scope>NUCLEOTIDE SEQUENCE</scope>
    <source>
        <strain evidence="7">NI907</strain>
    </source>
</reference>
<evidence type="ECO:0000256" key="3">
    <source>
        <dbReference type="SAM" id="MobiDB-lite"/>
    </source>
</evidence>
<gene>
    <name evidence="7" type="ORF">PgNI_12201</name>
</gene>
<dbReference type="KEGG" id="pgri:PgNI_12201"/>
<keyword evidence="1 2" id="KW-0728">SH3 domain</keyword>
<feature type="compositionally biased region" description="Polar residues" evidence="3">
    <location>
        <begin position="260"/>
        <end position="270"/>
    </location>
</feature>
<dbReference type="RefSeq" id="XP_030977205.1">
    <property type="nucleotide sequence ID" value="XM_031132156.1"/>
</dbReference>
<feature type="compositionally biased region" description="Polar residues" evidence="3">
    <location>
        <begin position="122"/>
        <end position="138"/>
    </location>
</feature>
<dbReference type="Gene3D" id="2.30.30.40">
    <property type="entry name" value="SH3 Domains"/>
    <property type="match status" value="1"/>
</dbReference>
<feature type="compositionally biased region" description="Polar residues" evidence="3">
    <location>
        <begin position="310"/>
        <end position="325"/>
    </location>
</feature>
<feature type="compositionally biased region" description="Basic and acidic residues" evidence="3">
    <location>
        <begin position="601"/>
        <end position="610"/>
    </location>
</feature>
<keyword evidence="4" id="KW-0812">Transmembrane</keyword>
<keyword evidence="4" id="KW-1133">Transmembrane helix</keyword>
<protein>
    <recommendedName>
        <fullName evidence="5">SH3 domain-containing protein</fullName>
    </recommendedName>
</protein>
<evidence type="ECO:0000256" key="4">
    <source>
        <dbReference type="SAM" id="Phobius"/>
    </source>
</evidence>
<feature type="region of interest" description="Disordered" evidence="3">
    <location>
        <begin position="448"/>
        <end position="616"/>
    </location>
</feature>
<feature type="transmembrane region" description="Helical" evidence="4">
    <location>
        <begin position="194"/>
        <end position="215"/>
    </location>
</feature>
<dbReference type="GeneID" id="41967061"/>
<accession>A0A6P8AQN5</accession>
<keyword evidence="4" id="KW-0472">Membrane</keyword>
<feature type="compositionally biased region" description="Basic and acidic residues" evidence="3">
    <location>
        <begin position="38"/>
        <end position="55"/>
    </location>
</feature>
<name>A0A6P8AQN5_PYRGI</name>
<evidence type="ECO:0000313" key="6">
    <source>
        <dbReference type="Proteomes" id="UP000515153"/>
    </source>
</evidence>
<reference evidence="7" key="3">
    <citation type="submission" date="2025-08" db="UniProtKB">
        <authorList>
            <consortium name="RefSeq"/>
        </authorList>
    </citation>
    <scope>IDENTIFICATION</scope>
    <source>
        <strain evidence="7">NI907</strain>
    </source>
</reference>
<dbReference type="Pfam" id="PF14604">
    <property type="entry name" value="SH3_9"/>
    <property type="match status" value="1"/>
</dbReference>
<dbReference type="SMART" id="SM00326">
    <property type="entry name" value="SH3"/>
    <property type="match status" value="1"/>
</dbReference>
<evidence type="ECO:0000259" key="5">
    <source>
        <dbReference type="PROSITE" id="PS50002"/>
    </source>
</evidence>
<evidence type="ECO:0000313" key="7">
    <source>
        <dbReference type="RefSeq" id="XP_030977205.1"/>
    </source>
</evidence>
<keyword evidence="6" id="KW-1185">Reference proteome</keyword>
<reference evidence="7" key="1">
    <citation type="journal article" date="2019" name="Mol. Biol. Evol.">
        <title>Blast fungal genomes show frequent chromosomal changes, gene gains and losses, and effector gene turnover.</title>
        <authorList>
            <person name="Gomez Luciano L.B."/>
            <person name="Jason Tsai I."/>
            <person name="Chuma I."/>
            <person name="Tosa Y."/>
            <person name="Chen Y.H."/>
            <person name="Li J.Y."/>
            <person name="Li M.Y."/>
            <person name="Jade Lu M.Y."/>
            <person name="Nakayashiki H."/>
            <person name="Li W.H."/>
        </authorList>
    </citation>
    <scope>NUCLEOTIDE SEQUENCE</scope>
    <source>
        <strain evidence="7">NI907</strain>
    </source>
</reference>
<dbReference type="CDD" id="cd12087">
    <property type="entry name" value="TM_EGFR-like"/>
    <property type="match status" value="1"/>
</dbReference>
<dbReference type="OrthoDB" id="5340910at2759"/>
<feature type="region of interest" description="Disordered" evidence="3">
    <location>
        <begin position="341"/>
        <end position="371"/>
    </location>
</feature>
<feature type="compositionally biased region" description="Low complexity" evidence="3">
    <location>
        <begin position="78"/>
        <end position="97"/>
    </location>
</feature>
<dbReference type="PROSITE" id="PS50002">
    <property type="entry name" value="SH3"/>
    <property type="match status" value="1"/>
</dbReference>
<feature type="compositionally biased region" description="Pro residues" evidence="3">
    <location>
        <begin position="579"/>
        <end position="588"/>
    </location>
</feature>
<dbReference type="Proteomes" id="UP000515153">
    <property type="component" value="Unplaced"/>
</dbReference>
<evidence type="ECO:0000256" key="1">
    <source>
        <dbReference type="ARBA" id="ARBA00022443"/>
    </source>
</evidence>
<organism evidence="6 7">
    <name type="scientific">Pyricularia grisea</name>
    <name type="common">Crabgrass-specific blast fungus</name>
    <name type="synonym">Magnaporthe grisea</name>
    <dbReference type="NCBI Taxonomy" id="148305"/>
    <lineage>
        <taxon>Eukaryota</taxon>
        <taxon>Fungi</taxon>
        <taxon>Dikarya</taxon>
        <taxon>Ascomycota</taxon>
        <taxon>Pezizomycotina</taxon>
        <taxon>Sordariomycetes</taxon>
        <taxon>Sordariomycetidae</taxon>
        <taxon>Magnaporthales</taxon>
        <taxon>Pyriculariaceae</taxon>
        <taxon>Pyricularia</taxon>
    </lineage>
</organism>
<feature type="region of interest" description="Disordered" evidence="3">
    <location>
        <begin position="38"/>
        <end position="138"/>
    </location>
</feature>
<sequence length="616" mass="65846">MVHRRHMQLHKRQKLRARNVQEFEEAQLEDTALNVEKRQRGSLKDAWDEFTEGVRDAFNPQPKTTKNEEDDTPTTKPQASRSQTTTTQASTSKSTHTPTSRNVVTKTDEQLKGTPLLVAPSDSKTTEASNTLHDSTLPASIAAPTQTLASASDAPLAVAKDTPTIMSTPSSTPTPSSAASKADDDDSGGAASKAGIAFGIIGGLLVISLLIFFLFKKRKQQLERRQLQEEDEKFSGAFAAIPNSNARRSSRHQSSRLSLTPLNRQPTLPLNLSGAPPVYPKNSDNAWERPRTGNSANNPANPFGNHAETMEQSSVSPASGNDESSIATGMLTRKQSIRKDAPHPLDLTLPPVPGAAGSQASPARTDYSGNELSPGVAAVASPGAAAIAAAGGPAQSAVHRVQLDFKPTMEDEMELKAGTLVRLLFEYDDGWALCIRLDRSQQGVVPRTCLSTRPLKPRTGGPPGQRPGPPVNAYRGANPPVAMKTQGYKPPSPVGSMRRQSPTPPSPKQPQGHKPPSPVGSMRRQSPTPPSPMQAQGYKPPSPVGSMRRQSPTPPSPMQTQGYKPPSPVSSMHRQSPAEPSPMPPPKEQAPLVNGQPGHTRAKESIERKPVPGQAM</sequence>
<dbReference type="InterPro" id="IPR036028">
    <property type="entry name" value="SH3-like_dom_sf"/>
</dbReference>
<dbReference type="InterPro" id="IPR001452">
    <property type="entry name" value="SH3_domain"/>
</dbReference>
<feature type="compositionally biased region" description="Pro residues" evidence="3">
    <location>
        <begin position="502"/>
        <end position="518"/>
    </location>
</feature>
<evidence type="ECO:0000256" key="2">
    <source>
        <dbReference type="PROSITE-ProRule" id="PRU00192"/>
    </source>
</evidence>
<dbReference type="SUPFAM" id="SSF50044">
    <property type="entry name" value="SH3-domain"/>
    <property type="match status" value="1"/>
</dbReference>
<feature type="domain" description="SH3" evidence="5">
    <location>
        <begin position="394"/>
        <end position="455"/>
    </location>
</feature>
<feature type="compositionally biased region" description="Polar residues" evidence="3">
    <location>
        <begin position="358"/>
        <end position="371"/>
    </location>
</feature>
<proteinExistence type="predicted"/>
<feature type="region of interest" description="Disordered" evidence="3">
    <location>
        <begin position="162"/>
        <end position="189"/>
    </location>
</feature>